<dbReference type="Gene3D" id="2.60.120.260">
    <property type="entry name" value="Galactose-binding domain-like"/>
    <property type="match status" value="1"/>
</dbReference>
<dbReference type="AlphaFoldDB" id="L8H1M1"/>
<dbReference type="SUPFAM" id="SSF49785">
    <property type="entry name" value="Galactose-binding domain-like"/>
    <property type="match status" value="1"/>
</dbReference>
<evidence type="ECO:0000259" key="1">
    <source>
        <dbReference type="Pfam" id="PF07707"/>
    </source>
</evidence>
<protein>
    <submittedName>
        <fullName evidence="2">BTB/POZ domain containing protein</fullName>
    </submittedName>
</protein>
<dbReference type="InterPro" id="IPR011705">
    <property type="entry name" value="BACK"/>
</dbReference>
<sequence length="326" mass="37555">MCSDFVNQTLSRDNALARLKRAIDFNSEEVVLKCLLITARNFSHASLGKADYTFLPVDIFMLLLHHRYLAVKSEQHLFNTVCTYVEAHRDDLTEEQINELMEAVRFRWLSYEQLEEAARNALVPRHLLVEALMAILRDQKYPDLKPLHEDNPRLQERVSYGIEFEYQSGVENNDIFWWIGTNSGTDSWQNPGLCGRIKDVPASWVQLDLGPNRAVVPTFYTVRHGGTFKADSLRTWDFQGSVDGTGWSLLRRHVNDESLNDLFATHTWPIEGQTKAYRLFRILQTGHNSSNHNFLVLSGLELYGALYEGNIEEINRDLHDAHLAYS</sequence>
<dbReference type="Proteomes" id="UP000011083">
    <property type="component" value="Unassembled WGS sequence"/>
</dbReference>
<gene>
    <name evidence="2" type="ORF">ACA1_266500</name>
</gene>
<evidence type="ECO:0000313" key="3">
    <source>
        <dbReference type="Proteomes" id="UP000011083"/>
    </source>
</evidence>
<reference evidence="2 3" key="1">
    <citation type="journal article" date="2013" name="Genome Biol.">
        <title>Genome of Acanthamoeba castellanii highlights extensive lateral gene transfer and early evolution of tyrosine kinase signaling.</title>
        <authorList>
            <person name="Clarke M."/>
            <person name="Lohan A.J."/>
            <person name="Liu B."/>
            <person name="Lagkouvardos I."/>
            <person name="Roy S."/>
            <person name="Zafar N."/>
            <person name="Bertelli C."/>
            <person name="Schilde C."/>
            <person name="Kianianmomeni A."/>
            <person name="Burglin T.R."/>
            <person name="Frech C."/>
            <person name="Turcotte B."/>
            <person name="Kopec K.O."/>
            <person name="Synnott J.M."/>
            <person name="Choo C."/>
            <person name="Paponov I."/>
            <person name="Finkler A."/>
            <person name="Soon Heng Tan C."/>
            <person name="Hutchins A.P."/>
            <person name="Weinmeier T."/>
            <person name="Rattei T."/>
            <person name="Chu J.S."/>
            <person name="Gimenez G."/>
            <person name="Irimia M."/>
            <person name="Rigden D.J."/>
            <person name="Fitzpatrick D.A."/>
            <person name="Lorenzo-Morales J."/>
            <person name="Bateman A."/>
            <person name="Chiu C.H."/>
            <person name="Tang P."/>
            <person name="Hegemann P."/>
            <person name="Fromm H."/>
            <person name="Raoult D."/>
            <person name="Greub G."/>
            <person name="Miranda-Saavedra D."/>
            <person name="Chen N."/>
            <person name="Nash P."/>
            <person name="Ginger M.L."/>
            <person name="Horn M."/>
            <person name="Schaap P."/>
            <person name="Caler L."/>
            <person name="Loftus B."/>
        </authorList>
    </citation>
    <scope>NUCLEOTIDE SEQUENCE [LARGE SCALE GENOMIC DNA]</scope>
    <source>
        <strain evidence="2 3">Neff</strain>
    </source>
</reference>
<organism evidence="2 3">
    <name type="scientific">Acanthamoeba castellanii (strain ATCC 30010 / Neff)</name>
    <dbReference type="NCBI Taxonomy" id="1257118"/>
    <lineage>
        <taxon>Eukaryota</taxon>
        <taxon>Amoebozoa</taxon>
        <taxon>Discosea</taxon>
        <taxon>Longamoebia</taxon>
        <taxon>Centramoebida</taxon>
        <taxon>Acanthamoebidae</taxon>
        <taxon>Acanthamoeba</taxon>
    </lineage>
</organism>
<dbReference type="RefSeq" id="XP_004341500.1">
    <property type="nucleotide sequence ID" value="XM_004341452.1"/>
</dbReference>
<dbReference type="KEGG" id="acan:ACA1_266500"/>
<dbReference type="STRING" id="1257118.L8H1M1"/>
<dbReference type="PANTHER" id="PTHR47457">
    <property type="entry name" value="OS05G0345500 PROTEIN"/>
    <property type="match status" value="1"/>
</dbReference>
<proteinExistence type="predicted"/>
<dbReference type="OrthoDB" id="10266865at2759"/>
<feature type="domain" description="BACK" evidence="1">
    <location>
        <begin position="22"/>
        <end position="117"/>
    </location>
</feature>
<dbReference type="OMA" id="RTWDFQG"/>
<dbReference type="EMBL" id="KB007933">
    <property type="protein sequence ID" value="ELR19414.1"/>
    <property type="molecule type" value="Genomic_DNA"/>
</dbReference>
<dbReference type="InterPro" id="IPR008979">
    <property type="entry name" value="Galactose-bd-like_sf"/>
</dbReference>
<dbReference type="VEuPathDB" id="AmoebaDB:ACA1_266500"/>
<name>L8H1M1_ACACF</name>
<evidence type="ECO:0000313" key="2">
    <source>
        <dbReference type="EMBL" id="ELR19414.1"/>
    </source>
</evidence>
<dbReference type="Gene3D" id="1.25.40.420">
    <property type="match status" value="1"/>
</dbReference>
<keyword evidence="3" id="KW-1185">Reference proteome</keyword>
<dbReference type="GeneID" id="14920193"/>
<dbReference type="PANTHER" id="PTHR47457:SF1">
    <property type="entry name" value="BTB DOMAIN-CONTAINING PROTEIN-RELATED"/>
    <property type="match status" value="1"/>
</dbReference>
<dbReference type="Pfam" id="PF07707">
    <property type="entry name" value="BACK"/>
    <property type="match status" value="1"/>
</dbReference>
<accession>L8H1M1</accession>